<dbReference type="Proteomes" id="UP001148629">
    <property type="component" value="Unassembled WGS sequence"/>
</dbReference>
<reference evidence="1" key="1">
    <citation type="submission" date="2022-08" db="EMBL/GenBank/DDBJ databases">
        <title>Genome Sequence of Fusarium decemcellulare.</title>
        <authorList>
            <person name="Buettner E."/>
        </authorList>
    </citation>
    <scope>NUCLEOTIDE SEQUENCE</scope>
    <source>
        <strain evidence="1">Babe19</strain>
    </source>
</reference>
<name>A0ACC1RM87_9HYPO</name>
<comment type="caution">
    <text evidence="1">The sequence shown here is derived from an EMBL/GenBank/DDBJ whole genome shotgun (WGS) entry which is preliminary data.</text>
</comment>
<organism evidence="1 2">
    <name type="scientific">Fusarium decemcellulare</name>
    <dbReference type="NCBI Taxonomy" id="57161"/>
    <lineage>
        <taxon>Eukaryota</taxon>
        <taxon>Fungi</taxon>
        <taxon>Dikarya</taxon>
        <taxon>Ascomycota</taxon>
        <taxon>Pezizomycotina</taxon>
        <taxon>Sordariomycetes</taxon>
        <taxon>Hypocreomycetidae</taxon>
        <taxon>Hypocreales</taxon>
        <taxon>Nectriaceae</taxon>
        <taxon>Fusarium</taxon>
        <taxon>Fusarium decemcellulare species complex</taxon>
    </lineage>
</organism>
<evidence type="ECO:0000313" key="2">
    <source>
        <dbReference type="Proteomes" id="UP001148629"/>
    </source>
</evidence>
<keyword evidence="2" id="KW-1185">Reference proteome</keyword>
<sequence>MTTNSETKTKGKSANANPITRPLRQTRARSKLSNAPPLMNGLDSRGRPVDPLSSDPENIAFNDVLKKLNTRKIILRRSQTPTSPTKKAKTTKRVKFALEKLQTTSTPGPNQVSLVYRVPDQATLALGSASQPSPQSSTSSGSQGGVALGSSSSGSSDTSTNVNTSSSESSSSDSSPSSSSSSSSSYPSSLSSYPNSPSSSDSSDSSEGGASLSGSLVIDPSLVDGLPPYQIIPQGDGHSSVSGASGDATACAPPLVDGILSGSPSVDGFANHVEAQGTRKPRPENIVIPSQVDLAEDRGEIIDKSTMLAQVIPSLISSDGEDTPSTTSQKLRETQYTTSNCSEKSLSKRRRSDDEGGAPPEAKKRRVSEGLFIYSPTYSASTGYPHADISSPAITQIPGLVLLESQTQSVSGSVSPKVLTPYVAPTDFDSEIVGIYGSGQRPRLNYDWYEQYHRLGLDCAKVHGCRHNMLICHECHADWHKAWSRFFKVEEEISLALKALEDLGQCQDETGQDMREGYEGDLIQNEDWQALAPELTPPAGGKVRTHPARMAKHLLALKQAAAAED</sequence>
<accession>A0ACC1RM87</accession>
<protein>
    <submittedName>
        <fullName evidence="1">Uncharacterized protein</fullName>
    </submittedName>
</protein>
<dbReference type="EMBL" id="JANRMS010002607">
    <property type="protein sequence ID" value="KAJ3521729.1"/>
    <property type="molecule type" value="Genomic_DNA"/>
</dbReference>
<evidence type="ECO:0000313" key="1">
    <source>
        <dbReference type="EMBL" id="KAJ3521729.1"/>
    </source>
</evidence>
<proteinExistence type="predicted"/>
<gene>
    <name evidence="1" type="ORF">NM208_g13161</name>
</gene>